<dbReference type="PROSITE" id="PS51257">
    <property type="entry name" value="PROKAR_LIPOPROTEIN"/>
    <property type="match status" value="1"/>
</dbReference>
<evidence type="ECO:0000313" key="2">
    <source>
        <dbReference type="Proteomes" id="UP000011519"/>
    </source>
</evidence>
<dbReference type="STRING" id="1227493.C483_13208"/>
<dbReference type="AlphaFoldDB" id="L9ZWH5"/>
<dbReference type="EMBL" id="AOIM01000036">
    <property type="protein sequence ID" value="ELY89488.1"/>
    <property type="molecule type" value="Genomic_DNA"/>
</dbReference>
<reference evidence="1 2" key="1">
    <citation type="journal article" date="2014" name="PLoS Genet.">
        <title>Phylogenetically driven sequencing of extremely halophilic archaea reveals strategies for static and dynamic osmo-response.</title>
        <authorList>
            <person name="Becker E.A."/>
            <person name="Seitzer P.M."/>
            <person name="Tritt A."/>
            <person name="Larsen D."/>
            <person name="Krusor M."/>
            <person name="Yao A.I."/>
            <person name="Wu D."/>
            <person name="Madern D."/>
            <person name="Eisen J.A."/>
            <person name="Darling A.E."/>
            <person name="Facciotti M.T."/>
        </authorList>
    </citation>
    <scope>NUCLEOTIDE SEQUENCE [LARGE SCALE GENOMIC DNA]</scope>
    <source>
        <strain evidence="1 2">JCM 10989</strain>
    </source>
</reference>
<sequence>MKRRSVLAAAGAGTTALLAGCSSLRATPDHRIHISSQRPTPQVVRIETSFDGTEREYGPHRFDRESDEWVPTRFETEGTLTVRAYVDDELVWDDTHEIPVLRGDRESAAVITLMRNGDLFTAVWEDGDSIWDHF</sequence>
<protein>
    <submittedName>
        <fullName evidence="1">Uncharacterized protein</fullName>
    </submittedName>
</protein>
<accession>L9ZWH5</accession>
<proteinExistence type="predicted"/>
<organism evidence="1 2">
    <name type="scientific">Natrialba hulunbeirensis JCM 10989</name>
    <dbReference type="NCBI Taxonomy" id="1227493"/>
    <lineage>
        <taxon>Archaea</taxon>
        <taxon>Methanobacteriati</taxon>
        <taxon>Methanobacteriota</taxon>
        <taxon>Stenosarchaea group</taxon>
        <taxon>Halobacteria</taxon>
        <taxon>Halobacteriales</taxon>
        <taxon>Natrialbaceae</taxon>
        <taxon>Natrialba</taxon>
    </lineage>
</organism>
<evidence type="ECO:0000313" key="1">
    <source>
        <dbReference type="EMBL" id="ELY89488.1"/>
    </source>
</evidence>
<dbReference type="RefSeq" id="WP_006653813.1">
    <property type="nucleotide sequence ID" value="NZ_AOIM01000036.1"/>
</dbReference>
<name>L9ZWH5_9EURY</name>
<dbReference type="OrthoDB" id="385248at2157"/>
<dbReference type="Proteomes" id="UP000011519">
    <property type="component" value="Unassembled WGS sequence"/>
</dbReference>
<dbReference type="PATRIC" id="fig|1227493.4.peg.2644"/>
<comment type="caution">
    <text evidence="1">The sequence shown here is derived from an EMBL/GenBank/DDBJ whole genome shotgun (WGS) entry which is preliminary data.</text>
</comment>
<gene>
    <name evidence="1" type="ORF">C483_13208</name>
</gene>
<keyword evidence="2" id="KW-1185">Reference proteome</keyword>